<gene>
    <name evidence="2" type="ORF">Tcan_11468</name>
</gene>
<sequence length="539" mass="61955">MEGFFRMDGRESPVFQFSRDENEPPKMIPNGVIDGSRQFKIHRMRISRSATCTVLNVISPSCIWVRQINHITDQLQVTDLNTLTCLSVAREGTYVMAPLQQGIYARARVVQIATAEDNSKERKEYAMVLFIDEGTVAWVSTKCLAKMDFMLSYHPWQAIATALFKIRPRHGEQWNRETTETLRTILSEYEFVRIKLVQNSKESYNNFHTVLKVNMDGLQWVKDTLGCSISYALARRSRDVLCDRLMFDAFEQCLYPYEGRSSEFPFSVPEETWRNAFPTPDGVKEIEFEDQCALWNETGLGPQVKVADVDFLNEAGYFTRGLFLVNVEATHTISPYEFYARPLLVKEMDGGGSNEEDANNSEEAYREEDDAMIAANEELQRHACELNSFYGYPSNRKRIDMERVKKGLEMGTRVYGIAQMQGDLAVFTGVWQRVEIIGLKAASNQDDYYCRIRFLDSGGTDIRLLSTILEIHPMHCDRPPMCLQMCMHSIEPANDEKQWSPEALKFFRRELREDVPIGMNVLGQLNKLVGFIVPQLEQN</sequence>
<feature type="domain" description="Tudor" evidence="1">
    <location>
        <begin position="48"/>
        <end position="163"/>
    </location>
</feature>
<dbReference type="Proteomes" id="UP000031036">
    <property type="component" value="Unassembled WGS sequence"/>
</dbReference>
<evidence type="ECO:0000313" key="2">
    <source>
        <dbReference type="EMBL" id="KHN76550.1"/>
    </source>
</evidence>
<dbReference type="Pfam" id="PF00567">
    <property type="entry name" value="TUDOR"/>
    <property type="match status" value="1"/>
</dbReference>
<dbReference type="InterPro" id="IPR002999">
    <property type="entry name" value="Tudor"/>
</dbReference>
<dbReference type="PANTHER" id="PTHR16442:SF1">
    <property type="entry name" value="RING FINGER PROTEIN 17"/>
    <property type="match status" value="1"/>
</dbReference>
<dbReference type="Gene3D" id="2.40.50.90">
    <property type="match status" value="2"/>
</dbReference>
<proteinExistence type="predicted"/>
<dbReference type="InterPro" id="IPR035437">
    <property type="entry name" value="SNase_OB-fold_sf"/>
</dbReference>
<dbReference type="OrthoDB" id="5832178at2759"/>
<dbReference type="GO" id="GO:0005737">
    <property type="term" value="C:cytoplasm"/>
    <property type="evidence" value="ECO:0007669"/>
    <property type="project" value="UniProtKB-ARBA"/>
</dbReference>
<dbReference type="PANTHER" id="PTHR16442">
    <property type="entry name" value="RING FINGER PROTEIN 17"/>
    <property type="match status" value="1"/>
</dbReference>
<keyword evidence="3" id="KW-1185">Reference proteome</keyword>
<dbReference type="STRING" id="6265.A0A0B2V6E4"/>
<name>A0A0B2V6E4_TOXCA</name>
<evidence type="ECO:0000313" key="3">
    <source>
        <dbReference type="Proteomes" id="UP000031036"/>
    </source>
</evidence>
<dbReference type="SUPFAM" id="SSF63748">
    <property type="entry name" value="Tudor/PWWP/MBT"/>
    <property type="match status" value="1"/>
</dbReference>
<dbReference type="EMBL" id="JPKZ01002486">
    <property type="protein sequence ID" value="KHN76550.1"/>
    <property type="molecule type" value="Genomic_DNA"/>
</dbReference>
<evidence type="ECO:0000259" key="1">
    <source>
        <dbReference type="Pfam" id="PF00567"/>
    </source>
</evidence>
<accession>A0A0B2V6E4</accession>
<reference evidence="2 3" key="1">
    <citation type="submission" date="2014-11" db="EMBL/GenBank/DDBJ databases">
        <title>Genetic blueprint of the zoonotic pathogen Toxocara canis.</title>
        <authorList>
            <person name="Zhu X.-Q."/>
            <person name="Korhonen P.K."/>
            <person name="Cai H."/>
            <person name="Young N.D."/>
            <person name="Nejsum P."/>
            <person name="von Samson-Himmelstjerna G."/>
            <person name="Boag P.R."/>
            <person name="Tan P."/>
            <person name="Li Q."/>
            <person name="Min J."/>
            <person name="Yang Y."/>
            <person name="Wang X."/>
            <person name="Fang X."/>
            <person name="Hall R.S."/>
            <person name="Hofmann A."/>
            <person name="Sternberg P.W."/>
            <person name="Jex A.R."/>
            <person name="Gasser R.B."/>
        </authorList>
    </citation>
    <scope>NUCLEOTIDE SEQUENCE [LARGE SCALE GENOMIC DNA]</scope>
    <source>
        <strain evidence="2">PN_DK_2014</strain>
    </source>
</reference>
<dbReference type="AlphaFoldDB" id="A0A0B2V6E4"/>
<dbReference type="OMA" id="CHKGEYL"/>
<comment type="caution">
    <text evidence="2">The sequence shown here is derived from an EMBL/GenBank/DDBJ whole genome shotgun (WGS) entry which is preliminary data.</text>
</comment>
<organism evidence="2 3">
    <name type="scientific">Toxocara canis</name>
    <name type="common">Canine roundworm</name>
    <dbReference type="NCBI Taxonomy" id="6265"/>
    <lineage>
        <taxon>Eukaryota</taxon>
        <taxon>Metazoa</taxon>
        <taxon>Ecdysozoa</taxon>
        <taxon>Nematoda</taxon>
        <taxon>Chromadorea</taxon>
        <taxon>Rhabditida</taxon>
        <taxon>Spirurina</taxon>
        <taxon>Ascaridomorpha</taxon>
        <taxon>Ascaridoidea</taxon>
        <taxon>Toxocaridae</taxon>
        <taxon>Toxocara</taxon>
    </lineage>
</organism>
<dbReference type="Gene3D" id="2.30.30.140">
    <property type="match status" value="2"/>
</dbReference>
<protein>
    <recommendedName>
        <fullName evidence="1">Tudor domain-containing protein</fullName>
    </recommendedName>
</protein>